<protein>
    <submittedName>
        <fullName evidence="2">Uncharacterized protein</fullName>
    </submittedName>
</protein>
<gene>
    <name evidence="2" type="ORF">GEV33_009190</name>
</gene>
<dbReference type="AlphaFoldDB" id="A0A8J6HFC2"/>
<feature type="region of interest" description="Disordered" evidence="1">
    <location>
        <begin position="106"/>
        <end position="197"/>
    </location>
</feature>
<name>A0A8J6HFC2_TENMO</name>
<dbReference type="Proteomes" id="UP000719412">
    <property type="component" value="Unassembled WGS sequence"/>
</dbReference>
<keyword evidence="3" id="KW-1185">Reference proteome</keyword>
<organism evidence="2 3">
    <name type="scientific">Tenebrio molitor</name>
    <name type="common">Yellow mealworm beetle</name>
    <dbReference type="NCBI Taxonomy" id="7067"/>
    <lineage>
        <taxon>Eukaryota</taxon>
        <taxon>Metazoa</taxon>
        <taxon>Ecdysozoa</taxon>
        <taxon>Arthropoda</taxon>
        <taxon>Hexapoda</taxon>
        <taxon>Insecta</taxon>
        <taxon>Pterygota</taxon>
        <taxon>Neoptera</taxon>
        <taxon>Endopterygota</taxon>
        <taxon>Coleoptera</taxon>
        <taxon>Polyphaga</taxon>
        <taxon>Cucujiformia</taxon>
        <taxon>Tenebrionidae</taxon>
        <taxon>Tenebrio</taxon>
    </lineage>
</organism>
<evidence type="ECO:0000256" key="1">
    <source>
        <dbReference type="SAM" id="MobiDB-lite"/>
    </source>
</evidence>
<sequence>MHLRSLEPVDTIEDLKGRIREEWERIIPYTLNGLSDPDFRYRPRKFGERRGKYIKVEQTPCQGFSTSSGQRLRPIRVKNSNRNVAADKGFLHEGQRPYASADNFTTLLDRRHPPGPLRRAGPHTGLSLAEEPESRSNSYLARECCGEEGPRGLSEDTDGVINQRRKKDSEDLPPARSPKDSYWISSPRPGPLLSEDNNLQPLVSWSDAMTMKCQFIMSSTTVQQYNVTFEEKINFGGLNKKDRLVNVLFDEINVSEEIHYDNHLDEFKGLADDGKTRTDENAKSQGGLKLPAAQYLALTDTLYTALNNVRAYLFRFSANSLPQIVLDCLVY</sequence>
<accession>A0A8J6HFC2</accession>
<proteinExistence type="predicted"/>
<reference evidence="2" key="1">
    <citation type="journal article" date="2020" name="J Insects Food Feed">
        <title>The yellow mealworm (Tenebrio molitor) genome: a resource for the emerging insects as food and feed industry.</title>
        <authorList>
            <person name="Eriksson T."/>
            <person name="Andere A."/>
            <person name="Kelstrup H."/>
            <person name="Emery V."/>
            <person name="Picard C."/>
        </authorList>
    </citation>
    <scope>NUCLEOTIDE SEQUENCE</scope>
    <source>
        <strain evidence="2">Stoneville</strain>
        <tissue evidence="2">Whole head</tissue>
    </source>
</reference>
<reference evidence="2" key="2">
    <citation type="submission" date="2021-08" db="EMBL/GenBank/DDBJ databases">
        <authorList>
            <person name="Eriksson T."/>
        </authorList>
    </citation>
    <scope>NUCLEOTIDE SEQUENCE</scope>
    <source>
        <strain evidence="2">Stoneville</strain>
        <tissue evidence="2">Whole head</tissue>
    </source>
</reference>
<dbReference type="EMBL" id="JABDTM020025118">
    <property type="protein sequence ID" value="KAH0813601.1"/>
    <property type="molecule type" value="Genomic_DNA"/>
</dbReference>
<feature type="compositionally biased region" description="Basic and acidic residues" evidence="1">
    <location>
        <begin position="144"/>
        <end position="154"/>
    </location>
</feature>
<evidence type="ECO:0000313" key="2">
    <source>
        <dbReference type="EMBL" id="KAH0813601.1"/>
    </source>
</evidence>
<evidence type="ECO:0000313" key="3">
    <source>
        <dbReference type="Proteomes" id="UP000719412"/>
    </source>
</evidence>
<comment type="caution">
    <text evidence="2">The sequence shown here is derived from an EMBL/GenBank/DDBJ whole genome shotgun (WGS) entry which is preliminary data.</text>
</comment>